<organism evidence="2 3">
    <name type="scientific">Liparis tanakae</name>
    <name type="common">Tanaka's snailfish</name>
    <dbReference type="NCBI Taxonomy" id="230148"/>
    <lineage>
        <taxon>Eukaryota</taxon>
        <taxon>Metazoa</taxon>
        <taxon>Chordata</taxon>
        <taxon>Craniata</taxon>
        <taxon>Vertebrata</taxon>
        <taxon>Euteleostomi</taxon>
        <taxon>Actinopterygii</taxon>
        <taxon>Neopterygii</taxon>
        <taxon>Teleostei</taxon>
        <taxon>Neoteleostei</taxon>
        <taxon>Acanthomorphata</taxon>
        <taxon>Eupercaria</taxon>
        <taxon>Perciformes</taxon>
        <taxon>Cottioidei</taxon>
        <taxon>Cottales</taxon>
        <taxon>Liparidae</taxon>
        <taxon>Liparis</taxon>
    </lineage>
</organism>
<comment type="caution">
    <text evidence="2">The sequence shown here is derived from an EMBL/GenBank/DDBJ whole genome shotgun (WGS) entry which is preliminary data.</text>
</comment>
<keyword evidence="3" id="KW-1185">Reference proteome</keyword>
<feature type="region of interest" description="Disordered" evidence="1">
    <location>
        <begin position="1"/>
        <end position="28"/>
    </location>
</feature>
<feature type="compositionally biased region" description="Basic and acidic residues" evidence="1">
    <location>
        <begin position="1"/>
        <end position="10"/>
    </location>
</feature>
<proteinExistence type="predicted"/>
<evidence type="ECO:0000313" key="2">
    <source>
        <dbReference type="EMBL" id="TNN53574.1"/>
    </source>
</evidence>
<name>A0A4Z2GLA0_9TELE</name>
<dbReference type="AlphaFoldDB" id="A0A4Z2GLA0"/>
<evidence type="ECO:0000313" key="3">
    <source>
        <dbReference type="Proteomes" id="UP000314294"/>
    </source>
</evidence>
<gene>
    <name evidence="2" type="ORF">EYF80_036217</name>
</gene>
<sequence>MSSVNDRRSEAPPLSALSPAPSPHFRGSSAASRCFLTGRKWISEPTFFSLMVLFFFFCGSSGSCCSPCAATGTPYSCCRDAAAAAAWPPSRLMEKFLVETPERPLIFPQRTAGMASFTETMTLAASGSPAALCWPRAPDPPAAPGRGGGGRDNGDPGLLAPFLPTSSGLQLGSVGVDEGVIPGRLMGKGDDP</sequence>
<feature type="region of interest" description="Disordered" evidence="1">
    <location>
        <begin position="135"/>
        <end position="164"/>
    </location>
</feature>
<accession>A0A4Z2GLA0</accession>
<reference evidence="2 3" key="1">
    <citation type="submission" date="2019-03" db="EMBL/GenBank/DDBJ databases">
        <title>First draft genome of Liparis tanakae, snailfish: a comprehensive survey of snailfish specific genes.</title>
        <authorList>
            <person name="Kim W."/>
            <person name="Song I."/>
            <person name="Jeong J.-H."/>
            <person name="Kim D."/>
            <person name="Kim S."/>
            <person name="Ryu S."/>
            <person name="Song J.Y."/>
            <person name="Lee S.K."/>
        </authorList>
    </citation>
    <scope>NUCLEOTIDE SEQUENCE [LARGE SCALE GENOMIC DNA]</scope>
    <source>
        <tissue evidence="2">Muscle</tissue>
    </source>
</reference>
<dbReference type="Proteomes" id="UP000314294">
    <property type="component" value="Unassembled WGS sequence"/>
</dbReference>
<dbReference type="EMBL" id="SRLO01000512">
    <property type="protein sequence ID" value="TNN53574.1"/>
    <property type="molecule type" value="Genomic_DNA"/>
</dbReference>
<protein>
    <submittedName>
        <fullName evidence="2">Uncharacterized protein</fullName>
    </submittedName>
</protein>
<evidence type="ECO:0000256" key="1">
    <source>
        <dbReference type="SAM" id="MobiDB-lite"/>
    </source>
</evidence>